<accession>G7KAI5</accession>
<dbReference type="Proteomes" id="UP000002051">
    <property type="component" value="Chromosome 5"/>
</dbReference>
<dbReference type="PaxDb" id="3880-AES98139"/>
<reference evidence="2 4" key="2">
    <citation type="journal article" date="2014" name="BMC Genomics">
        <title>An improved genome release (version Mt4.0) for the model legume Medicago truncatula.</title>
        <authorList>
            <person name="Tang H."/>
            <person name="Krishnakumar V."/>
            <person name="Bidwell S."/>
            <person name="Rosen B."/>
            <person name="Chan A."/>
            <person name="Zhou S."/>
            <person name="Gentzbittel L."/>
            <person name="Childs K.L."/>
            <person name="Yandell M."/>
            <person name="Gundlach H."/>
            <person name="Mayer K.F."/>
            <person name="Schwartz D.C."/>
            <person name="Town C.D."/>
        </authorList>
    </citation>
    <scope>GENOME REANNOTATION</scope>
    <source>
        <strain evidence="3 4">cv. Jemalong A17</strain>
    </source>
</reference>
<gene>
    <name evidence="2" type="ordered locus">MTR_5g064830</name>
</gene>
<evidence type="ECO:0000313" key="4">
    <source>
        <dbReference type="Proteomes" id="UP000002051"/>
    </source>
</evidence>
<evidence type="ECO:0000256" key="1">
    <source>
        <dbReference type="SAM" id="Phobius"/>
    </source>
</evidence>
<protein>
    <submittedName>
        <fullName evidence="2">Transmembrane protein, putative</fullName>
    </submittedName>
</protein>
<organism evidence="2 4">
    <name type="scientific">Medicago truncatula</name>
    <name type="common">Barrel medic</name>
    <name type="synonym">Medicago tribuloides</name>
    <dbReference type="NCBI Taxonomy" id="3880"/>
    <lineage>
        <taxon>Eukaryota</taxon>
        <taxon>Viridiplantae</taxon>
        <taxon>Streptophyta</taxon>
        <taxon>Embryophyta</taxon>
        <taxon>Tracheophyta</taxon>
        <taxon>Spermatophyta</taxon>
        <taxon>Magnoliopsida</taxon>
        <taxon>eudicotyledons</taxon>
        <taxon>Gunneridae</taxon>
        <taxon>Pentapetalae</taxon>
        <taxon>rosids</taxon>
        <taxon>fabids</taxon>
        <taxon>Fabales</taxon>
        <taxon>Fabaceae</taxon>
        <taxon>Papilionoideae</taxon>
        <taxon>50 kb inversion clade</taxon>
        <taxon>NPAAA clade</taxon>
        <taxon>Hologalegina</taxon>
        <taxon>IRL clade</taxon>
        <taxon>Trifolieae</taxon>
        <taxon>Medicago</taxon>
    </lineage>
</organism>
<evidence type="ECO:0000313" key="2">
    <source>
        <dbReference type="EMBL" id="AES98139.1"/>
    </source>
</evidence>
<reference evidence="2 4" key="1">
    <citation type="journal article" date="2011" name="Nature">
        <title>The Medicago genome provides insight into the evolution of rhizobial symbioses.</title>
        <authorList>
            <person name="Young N.D."/>
            <person name="Debelle F."/>
            <person name="Oldroyd G.E."/>
            <person name="Geurts R."/>
            <person name="Cannon S.B."/>
            <person name="Udvardi M.K."/>
            <person name="Benedito V.A."/>
            <person name="Mayer K.F."/>
            <person name="Gouzy J."/>
            <person name="Schoof H."/>
            <person name="Van de Peer Y."/>
            <person name="Proost S."/>
            <person name="Cook D.R."/>
            <person name="Meyers B.C."/>
            <person name="Spannagl M."/>
            <person name="Cheung F."/>
            <person name="De Mita S."/>
            <person name="Krishnakumar V."/>
            <person name="Gundlach H."/>
            <person name="Zhou S."/>
            <person name="Mudge J."/>
            <person name="Bharti A.K."/>
            <person name="Murray J.D."/>
            <person name="Naoumkina M.A."/>
            <person name="Rosen B."/>
            <person name="Silverstein K.A."/>
            <person name="Tang H."/>
            <person name="Rombauts S."/>
            <person name="Zhao P.X."/>
            <person name="Zhou P."/>
            <person name="Barbe V."/>
            <person name="Bardou P."/>
            <person name="Bechner M."/>
            <person name="Bellec A."/>
            <person name="Berger A."/>
            <person name="Berges H."/>
            <person name="Bidwell S."/>
            <person name="Bisseling T."/>
            <person name="Choisne N."/>
            <person name="Couloux A."/>
            <person name="Denny R."/>
            <person name="Deshpande S."/>
            <person name="Dai X."/>
            <person name="Doyle J.J."/>
            <person name="Dudez A.M."/>
            <person name="Farmer A.D."/>
            <person name="Fouteau S."/>
            <person name="Franken C."/>
            <person name="Gibelin C."/>
            <person name="Gish J."/>
            <person name="Goldstein S."/>
            <person name="Gonzalez A.J."/>
            <person name="Green P.J."/>
            <person name="Hallab A."/>
            <person name="Hartog M."/>
            <person name="Hua A."/>
            <person name="Humphray S.J."/>
            <person name="Jeong D.H."/>
            <person name="Jing Y."/>
            <person name="Jocker A."/>
            <person name="Kenton S.M."/>
            <person name="Kim D.J."/>
            <person name="Klee K."/>
            <person name="Lai H."/>
            <person name="Lang C."/>
            <person name="Lin S."/>
            <person name="Macmil S.L."/>
            <person name="Magdelenat G."/>
            <person name="Matthews L."/>
            <person name="McCorrison J."/>
            <person name="Monaghan E.L."/>
            <person name="Mun J.H."/>
            <person name="Najar F.Z."/>
            <person name="Nicholson C."/>
            <person name="Noirot C."/>
            <person name="O'Bleness M."/>
            <person name="Paule C.R."/>
            <person name="Poulain J."/>
            <person name="Prion F."/>
            <person name="Qin B."/>
            <person name="Qu C."/>
            <person name="Retzel E.F."/>
            <person name="Riddle C."/>
            <person name="Sallet E."/>
            <person name="Samain S."/>
            <person name="Samson N."/>
            <person name="Sanders I."/>
            <person name="Saurat O."/>
            <person name="Scarpelli C."/>
            <person name="Schiex T."/>
            <person name="Segurens B."/>
            <person name="Severin A.J."/>
            <person name="Sherrier D.J."/>
            <person name="Shi R."/>
            <person name="Sims S."/>
            <person name="Singer S.R."/>
            <person name="Sinharoy S."/>
            <person name="Sterck L."/>
            <person name="Viollet A."/>
            <person name="Wang B.B."/>
            <person name="Wang K."/>
            <person name="Wang M."/>
            <person name="Wang X."/>
            <person name="Warfsmann J."/>
            <person name="Weissenbach J."/>
            <person name="White D.D."/>
            <person name="White J.D."/>
            <person name="Wiley G.B."/>
            <person name="Wincker P."/>
            <person name="Xing Y."/>
            <person name="Yang L."/>
            <person name="Yao Z."/>
            <person name="Ying F."/>
            <person name="Zhai J."/>
            <person name="Zhou L."/>
            <person name="Zuber A."/>
            <person name="Denarie J."/>
            <person name="Dixon R.A."/>
            <person name="May G.D."/>
            <person name="Schwartz D.C."/>
            <person name="Rogers J."/>
            <person name="Quetier F."/>
            <person name="Town C.D."/>
            <person name="Roe B.A."/>
        </authorList>
    </citation>
    <scope>NUCLEOTIDE SEQUENCE [LARGE SCALE GENOMIC DNA]</scope>
    <source>
        <strain evidence="2">A17</strain>
        <strain evidence="3 4">cv. Jemalong A17</strain>
    </source>
</reference>
<keyword evidence="1" id="KW-0472">Membrane</keyword>
<proteinExistence type="predicted"/>
<dbReference type="EnsemblPlants" id="AES98139">
    <property type="protein sequence ID" value="AES98139"/>
    <property type="gene ID" value="MTR_5g064830"/>
</dbReference>
<dbReference type="EMBL" id="CM001221">
    <property type="protein sequence ID" value="AES98139.1"/>
    <property type="molecule type" value="Genomic_DNA"/>
</dbReference>
<name>G7KAI5_MEDTR</name>
<keyword evidence="1 2" id="KW-0812">Transmembrane</keyword>
<dbReference type="AlphaFoldDB" id="G7KAI5"/>
<sequence length="60" mass="6542">MTLASSTLQIRIQKYSGDKNIVIFVGLGILPFYAINVDVGSGFKLRIPHFSTLKCASSSH</sequence>
<reference evidence="3" key="3">
    <citation type="submission" date="2015-04" db="UniProtKB">
        <authorList>
            <consortium name="EnsemblPlants"/>
        </authorList>
    </citation>
    <scope>IDENTIFICATION</scope>
    <source>
        <strain evidence="3">cv. Jemalong A17</strain>
    </source>
</reference>
<evidence type="ECO:0000313" key="3">
    <source>
        <dbReference type="EnsemblPlants" id="AES98139"/>
    </source>
</evidence>
<keyword evidence="1" id="KW-1133">Transmembrane helix</keyword>
<keyword evidence="4" id="KW-1185">Reference proteome</keyword>
<dbReference type="HOGENOM" id="CLU_2853038_0_0_1"/>
<feature type="transmembrane region" description="Helical" evidence="1">
    <location>
        <begin position="21"/>
        <end position="43"/>
    </location>
</feature>